<evidence type="ECO:0008006" key="4">
    <source>
        <dbReference type="Google" id="ProtNLM"/>
    </source>
</evidence>
<sequence>MQPNTTPVARHREHPDAGSRDGKGLGSTKGSGICHAYARDGRCISLLKILMTNYCVYDCAYCVNRVSSNVPRARFTVDEVVWLTTEFCRRNYIEGLFLSSGVLRSSDYTMEEMVRIAEKLRAQGFRGYIHLKTIPGAIALHALTGDGSRVLKRRGGMERTRDGRPLLVTLHPSCLLRLPDSQARDRATEDFRNDLVHAVEMLRVRAG</sequence>
<reference evidence="2 3" key="1">
    <citation type="submission" date="2016-10" db="EMBL/GenBank/DDBJ databases">
        <authorList>
            <person name="de Groot N.N."/>
        </authorList>
    </citation>
    <scope>NUCLEOTIDE SEQUENCE [LARGE SCALE GENOMIC DNA]</scope>
    <source>
        <strain evidence="2 3">DSM 14858</strain>
    </source>
</reference>
<accession>A0A1H7IFE8</accession>
<evidence type="ECO:0000313" key="2">
    <source>
        <dbReference type="EMBL" id="SEK61168.1"/>
    </source>
</evidence>
<dbReference type="STRING" id="188906.SAMN04488526_1027"/>
<dbReference type="Proteomes" id="UP000199283">
    <property type="component" value="Unassembled WGS sequence"/>
</dbReference>
<dbReference type="AlphaFoldDB" id="A0A1H7IFE8"/>
<dbReference type="Gene3D" id="3.20.20.70">
    <property type="entry name" value="Aldolase class I"/>
    <property type="match status" value="1"/>
</dbReference>
<dbReference type="EMBL" id="FNZQ01000001">
    <property type="protein sequence ID" value="SEK61168.1"/>
    <property type="molecule type" value="Genomic_DNA"/>
</dbReference>
<dbReference type="SUPFAM" id="SSF52141">
    <property type="entry name" value="Uracil-DNA glycosylase-like"/>
    <property type="match status" value="1"/>
</dbReference>
<dbReference type="InterPro" id="IPR058240">
    <property type="entry name" value="rSAM_sf"/>
</dbReference>
<proteinExistence type="predicted"/>
<dbReference type="SUPFAM" id="SSF102114">
    <property type="entry name" value="Radical SAM enzymes"/>
    <property type="match status" value="1"/>
</dbReference>
<organism evidence="2 3">
    <name type="scientific">Jannaschia helgolandensis</name>
    <dbReference type="NCBI Taxonomy" id="188906"/>
    <lineage>
        <taxon>Bacteria</taxon>
        <taxon>Pseudomonadati</taxon>
        <taxon>Pseudomonadota</taxon>
        <taxon>Alphaproteobacteria</taxon>
        <taxon>Rhodobacterales</taxon>
        <taxon>Roseobacteraceae</taxon>
        <taxon>Jannaschia</taxon>
    </lineage>
</organism>
<evidence type="ECO:0000256" key="1">
    <source>
        <dbReference type="SAM" id="MobiDB-lite"/>
    </source>
</evidence>
<name>A0A1H7IFE8_9RHOB</name>
<dbReference type="InterPro" id="IPR013785">
    <property type="entry name" value="Aldolase_TIM"/>
</dbReference>
<dbReference type="InterPro" id="IPR036895">
    <property type="entry name" value="Uracil-DNA_glycosylase-like_sf"/>
</dbReference>
<feature type="region of interest" description="Disordered" evidence="1">
    <location>
        <begin position="1"/>
        <end position="28"/>
    </location>
</feature>
<keyword evidence="3" id="KW-1185">Reference proteome</keyword>
<evidence type="ECO:0000313" key="3">
    <source>
        <dbReference type="Proteomes" id="UP000199283"/>
    </source>
</evidence>
<gene>
    <name evidence="2" type="ORF">SAMN04488526_1027</name>
</gene>
<protein>
    <recommendedName>
        <fullName evidence="4">DNA modification/repair radical SAM protein</fullName>
    </recommendedName>
</protein>
<feature type="compositionally biased region" description="Basic and acidic residues" evidence="1">
    <location>
        <begin position="13"/>
        <end position="23"/>
    </location>
</feature>
<dbReference type="Gene3D" id="3.40.470.10">
    <property type="entry name" value="Uracil-DNA glycosylase-like domain"/>
    <property type="match status" value="1"/>
</dbReference>